<proteinExistence type="predicted"/>
<comment type="caution">
    <text evidence="4">The sequence shown here is derived from an EMBL/GenBank/DDBJ whole genome shotgun (WGS) entry which is preliminary data.</text>
</comment>
<dbReference type="InterPro" id="IPR036409">
    <property type="entry name" value="Aldolase_II/adducin_N_sf"/>
</dbReference>
<keyword evidence="2" id="KW-0456">Lyase</keyword>
<keyword evidence="5" id="KW-1185">Reference proteome</keyword>
<name>A0A917ED98_9HYPH</name>
<dbReference type="Gene3D" id="3.40.225.10">
    <property type="entry name" value="Class II aldolase/adducin N-terminal domain"/>
    <property type="match status" value="1"/>
</dbReference>
<feature type="domain" description="Class II aldolase/adducin N-terminal" evidence="3">
    <location>
        <begin position="13"/>
        <end position="202"/>
    </location>
</feature>
<dbReference type="GO" id="GO:0046872">
    <property type="term" value="F:metal ion binding"/>
    <property type="evidence" value="ECO:0007669"/>
    <property type="project" value="UniProtKB-KW"/>
</dbReference>
<dbReference type="Proteomes" id="UP000644699">
    <property type="component" value="Unassembled WGS sequence"/>
</dbReference>
<reference evidence="4" key="2">
    <citation type="submission" date="2020-09" db="EMBL/GenBank/DDBJ databases">
        <authorList>
            <person name="Sun Q."/>
            <person name="Zhou Y."/>
        </authorList>
    </citation>
    <scope>NUCLEOTIDE SEQUENCE</scope>
    <source>
        <strain evidence="4">CGMCC 1.15367</strain>
    </source>
</reference>
<dbReference type="GO" id="GO:0016832">
    <property type="term" value="F:aldehyde-lyase activity"/>
    <property type="evidence" value="ECO:0007669"/>
    <property type="project" value="TreeGrafter"/>
</dbReference>
<evidence type="ECO:0000256" key="1">
    <source>
        <dbReference type="ARBA" id="ARBA00022723"/>
    </source>
</evidence>
<dbReference type="Pfam" id="PF00596">
    <property type="entry name" value="Aldolase_II"/>
    <property type="match status" value="1"/>
</dbReference>
<dbReference type="SMART" id="SM01007">
    <property type="entry name" value="Aldolase_II"/>
    <property type="match status" value="1"/>
</dbReference>
<protein>
    <recommendedName>
        <fullName evidence="3">Class II aldolase/adducin N-terminal domain-containing protein</fullName>
    </recommendedName>
</protein>
<evidence type="ECO:0000313" key="5">
    <source>
        <dbReference type="Proteomes" id="UP000644699"/>
    </source>
</evidence>
<dbReference type="PANTHER" id="PTHR22789:SF0">
    <property type="entry name" value="3-OXO-TETRONATE 4-PHOSPHATE DECARBOXYLASE-RELATED"/>
    <property type="match status" value="1"/>
</dbReference>
<evidence type="ECO:0000256" key="2">
    <source>
        <dbReference type="ARBA" id="ARBA00023239"/>
    </source>
</evidence>
<dbReference type="EMBL" id="BMIQ01000014">
    <property type="protein sequence ID" value="GGE24474.1"/>
    <property type="molecule type" value="Genomic_DNA"/>
</dbReference>
<reference evidence="4" key="1">
    <citation type="journal article" date="2014" name="Int. J. Syst. Evol. Microbiol.">
        <title>Complete genome sequence of Corynebacterium casei LMG S-19264T (=DSM 44701T), isolated from a smear-ripened cheese.</title>
        <authorList>
            <consortium name="US DOE Joint Genome Institute (JGI-PGF)"/>
            <person name="Walter F."/>
            <person name="Albersmeier A."/>
            <person name="Kalinowski J."/>
            <person name="Ruckert C."/>
        </authorList>
    </citation>
    <scope>NUCLEOTIDE SEQUENCE</scope>
    <source>
        <strain evidence="4">CGMCC 1.15367</strain>
    </source>
</reference>
<keyword evidence="1" id="KW-0479">Metal-binding</keyword>
<sequence length="288" mass="30879">MAGTTDMQLDLESLAAVSRRIGARTGYIQGGGGNTSLKDDRGRMAIKASGVTLATIEAGTGFIPLDAGALREGLVDCHDETAYGVLLRRCVLDAGETRRPSIESGFHALMGACVIHTHSVWANLLTCSQEGRARARDILPDALWVGYATPGIALTRLVAETMGGARPQIVLLENHGLVVAGPDPEATATLHEEVNRTVIDAFGRDLPFPWPGDIAEEDEDLLFPDQAVYTCDPALRSSQAGIETRQAVSFLLAAMASLKLSPHFLSAAERSKLVNLESEKYRQKMVRA</sequence>
<gene>
    <name evidence="4" type="ORF">GCM10011390_49870</name>
</gene>
<dbReference type="AlphaFoldDB" id="A0A917ED98"/>
<evidence type="ECO:0000313" key="4">
    <source>
        <dbReference type="EMBL" id="GGE24474.1"/>
    </source>
</evidence>
<dbReference type="SUPFAM" id="SSF53639">
    <property type="entry name" value="AraD/HMP-PK domain-like"/>
    <property type="match status" value="1"/>
</dbReference>
<dbReference type="GO" id="GO:0019323">
    <property type="term" value="P:pentose catabolic process"/>
    <property type="evidence" value="ECO:0007669"/>
    <property type="project" value="TreeGrafter"/>
</dbReference>
<accession>A0A917ED98</accession>
<dbReference type="InterPro" id="IPR050197">
    <property type="entry name" value="Aldolase_class_II_sugar_metab"/>
</dbReference>
<evidence type="ECO:0000259" key="3">
    <source>
        <dbReference type="SMART" id="SM01007"/>
    </source>
</evidence>
<organism evidence="4 5">
    <name type="scientific">Aureimonas endophytica</name>
    <dbReference type="NCBI Taxonomy" id="2027858"/>
    <lineage>
        <taxon>Bacteria</taxon>
        <taxon>Pseudomonadati</taxon>
        <taxon>Pseudomonadota</taxon>
        <taxon>Alphaproteobacteria</taxon>
        <taxon>Hyphomicrobiales</taxon>
        <taxon>Aurantimonadaceae</taxon>
        <taxon>Aureimonas</taxon>
    </lineage>
</organism>
<dbReference type="InterPro" id="IPR001303">
    <property type="entry name" value="Aldolase_II/adducin_N"/>
</dbReference>
<dbReference type="GO" id="GO:0005829">
    <property type="term" value="C:cytosol"/>
    <property type="evidence" value="ECO:0007669"/>
    <property type="project" value="TreeGrafter"/>
</dbReference>
<dbReference type="PANTHER" id="PTHR22789">
    <property type="entry name" value="FUCULOSE PHOSPHATE ALDOLASE"/>
    <property type="match status" value="1"/>
</dbReference>